<evidence type="ECO:0000313" key="9">
    <source>
        <dbReference type="Proteomes" id="UP000286974"/>
    </source>
</evidence>
<keyword evidence="6" id="KW-0472">Membrane</keyword>
<feature type="transmembrane region" description="Helical" evidence="6">
    <location>
        <begin position="71"/>
        <end position="90"/>
    </location>
</feature>
<keyword evidence="3" id="KW-0732">Signal</keyword>
<keyword evidence="4" id="KW-0572">Peptidoglycan-anchor</keyword>
<dbReference type="AlphaFoldDB" id="A0A401FQA0"/>
<name>A0A401FQA0_9LACO</name>
<protein>
    <recommendedName>
        <fullName evidence="7">Gram-positive cocci surface proteins LPxTG domain-containing protein</fullName>
    </recommendedName>
</protein>
<evidence type="ECO:0000256" key="3">
    <source>
        <dbReference type="ARBA" id="ARBA00022729"/>
    </source>
</evidence>
<dbReference type="Pfam" id="PF00746">
    <property type="entry name" value="Gram_pos_anchor"/>
    <property type="match status" value="1"/>
</dbReference>
<reference evidence="8 9" key="1">
    <citation type="submission" date="2017-11" db="EMBL/GenBank/DDBJ databases">
        <title>Draft Genome Sequence of Lactobacillus curieae NBRC 111893 isolated from Koso, a Japanese sugar-Vegetable Fermented Beverage.</title>
        <authorList>
            <person name="Chiou T.Y."/>
            <person name="Oshima K."/>
            <person name="Suda W."/>
            <person name="Hattori M."/>
            <person name="Takahashi T."/>
        </authorList>
    </citation>
    <scope>NUCLEOTIDE SEQUENCE [LARGE SCALE GENOMIC DNA]</scope>
    <source>
        <strain evidence="8 9">NBRC111893</strain>
    </source>
</reference>
<keyword evidence="2" id="KW-0964">Secreted</keyword>
<dbReference type="EMBL" id="BEXA01000010">
    <property type="protein sequence ID" value="GAY74411.1"/>
    <property type="molecule type" value="Genomic_DNA"/>
</dbReference>
<comment type="caution">
    <text evidence="8">The sequence shown here is derived from an EMBL/GenBank/DDBJ whole genome shotgun (WGS) entry which is preliminary data.</text>
</comment>
<evidence type="ECO:0000256" key="6">
    <source>
        <dbReference type="SAM" id="Phobius"/>
    </source>
</evidence>
<dbReference type="InterPro" id="IPR019931">
    <property type="entry name" value="LPXTG_anchor"/>
</dbReference>
<sequence>MTPPTTPVTNKPNIPFKPSNNKVTKVNISKPKVVTTQNTGKEQPKLKQIVKAGFANKLPQTGDSKANTTTLMAIGTGLLIATLGLAYRAFKRI</sequence>
<evidence type="ECO:0000256" key="4">
    <source>
        <dbReference type="ARBA" id="ARBA00023088"/>
    </source>
</evidence>
<feature type="domain" description="Gram-positive cocci surface proteins LPxTG" evidence="7">
    <location>
        <begin position="58"/>
        <end position="93"/>
    </location>
</feature>
<organism evidence="8 9">
    <name type="scientific">Lentilactobacillus kosonis</name>
    <dbReference type="NCBI Taxonomy" id="2810561"/>
    <lineage>
        <taxon>Bacteria</taxon>
        <taxon>Bacillati</taxon>
        <taxon>Bacillota</taxon>
        <taxon>Bacilli</taxon>
        <taxon>Lactobacillales</taxon>
        <taxon>Lactobacillaceae</taxon>
        <taxon>Lentilactobacillus</taxon>
    </lineage>
</organism>
<dbReference type="RefSeq" id="WP_125009036.1">
    <property type="nucleotide sequence ID" value="NZ_BEXA01000010.1"/>
</dbReference>
<keyword evidence="1" id="KW-0134">Cell wall</keyword>
<keyword evidence="9" id="KW-1185">Reference proteome</keyword>
<dbReference type="PROSITE" id="PS50847">
    <property type="entry name" value="GRAM_POS_ANCHORING"/>
    <property type="match status" value="1"/>
</dbReference>
<evidence type="ECO:0000259" key="7">
    <source>
        <dbReference type="PROSITE" id="PS50847"/>
    </source>
</evidence>
<gene>
    <name evidence="8" type="ORF">NBRC111893_2557</name>
</gene>
<evidence type="ECO:0000313" key="8">
    <source>
        <dbReference type="EMBL" id="GAY74411.1"/>
    </source>
</evidence>
<keyword evidence="6" id="KW-1133">Transmembrane helix</keyword>
<evidence type="ECO:0000256" key="2">
    <source>
        <dbReference type="ARBA" id="ARBA00022525"/>
    </source>
</evidence>
<accession>A0A401FQA0</accession>
<evidence type="ECO:0000256" key="1">
    <source>
        <dbReference type="ARBA" id="ARBA00022512"/>
    </source>
</evidence>
<evidence type="ECO:0000256" key="5">
    <source>
        <dbReference type="SAM" id="MobiDB-lite"/>
    </source>
</evidence>
<keyword evidence="6" id="KW-0812">Transmembrane</keyword>
<feature type="region of interest" description="Disordered" evidence="5">
    <location>
        <begin position="1"/>
        <end position="23"/>
    </location>
</feature>
<dbReference type="NCBIfam" id="TIGR01167">
    <property type="entry name" value="LPXTG_anchor"/>
    <property type="match status" value="1"/>
</dbReference>
<dbReference type="Proteomes" id="UP000286974">
    <property type="component" value="Unassembled WGS sequence"/>
</dbReference>
<proteinExistence type="predicted"/>